<dbReference type="WBParaSite" id="MBELARI_LOCUS20144">
    <property type="protein sequence ID" value="MBELARI_LOCUS20144"/>
    <property type="gene ID" value="MBELARI_LOCUS20144"/>
</dbReference>
<dbReference type="Proteomes" id="UP000887575">
    <property type="component" value="Unassembled WGS sequence"/>
</dbReference>
<keyword evidence="2" id="KW-1185">Reference proteome</keyword>
<sequence>MRTFSIYFLLFTLFAASILCQAESIRMKRATCWSWDGGDDCRKKCQDMTNSCTNEKYDTGHCEFSWIGATCVCKPECDE</sequence>
<name>A0AAF3J706_9BILA</name>
<accession>A0AAF3J706</accession>
<protein>
    <submittedName>
        <fullName evidence="3">Uncharacterized protein</fullName>
    </submittedName>
</protein>
<feature type="chain" id="PRO_5042277326" evidence="1">
    <location>
        <begin position="23"/>
        <end position="79"/>
    </location>
</feature>
<evidence type="ECO:0000313" key="3">
    <source>
        <dbReference type="WBParaSite" id="MBELARI_LOCUS20144"/>
    </source>
</evidence>
<feature type="signal peptide" evidence="1">
    <location>
        <begin position="1"/>
        <end position="22"/>
    </location>
</feature>
<proteinExistence type="predicted"/>
<keyword evidence="1" id="KW-0732">Signal</keyword>
<evidence type="ECO:0000256" key="1">
    <source>
        <dbReference type="SAM" id="SignalP"/>
    </source>
</evidence>
<evidence type="ECO:0000313" key="2">
    <source>
        <dbReference type="Proteomes" id="UP000887575"/>
    </source>
</evidence>
<reference evidence="3" key="1">
    <citation type="submission" date="2024-02" db="UniProtKB">
        <authorList>
            <consortium name="WormBaseParasite"/>
        </authorList>
    </citation>
    <scope>IDENTIFICATION</scope>
</reference>
<organism evidence="2 3">
    <name type="scientific">Mesorhabditis belari</name>
    <dbReference type="NCBI Taxonomy" id="2138241"/>
    <lineage>
        <taxon>Eukaryota</taxon>
        <taxon>Metazoa</taxon>
        <taxon>Ecdysozoa</taxon>
        <taxon>Nematoda</taxon>
        <taxon>Chromadorea</taxon>
        <taxon>Rhabditida</taxon>
        <taxon>Rhabditina</taxon>
        <taxon>Rhabditomorpha</taxon>
        <taxon>Rhabditoidea</taxon>
        <taxon>Rhabditidae</taxon>
        <taxon>Mesorhabditinae</taxon>
        <taxon>Mesorhabditis</taxon>
    </lineage>
</organism>
<dbReference type="AlphaFoldDB" id="A0AAF3J706"/>